<dbReference type="GO" id="GO:0004722">
    <property type="term" value="F:protein serine/threonine phosphatase activity"/>
    <property type="evidence" value="ECO:0007669"/>
    <property type="project" value="InterPro"/>
</dbReference>
<protein>
    <submittedName>
        <fullName evidence="4">SpoIIE family protein phosphatase</fullName>
    </submittedName>
</protein>
<dbReference type="PROSITE" id="PS51746">
    <property type="entry name" value="PPM_2"/>
    <property type="match status" value="1"/>
</dbReference>
<dbReference type="Pfam" id="PF13672">
    <property type="entry name" value="PP2C_2"/>
    <property type="match status" value="1"/>
</dbReference>
<feature type="transmembrane region" description="Helical" evidence="2">
    <location>
        <begin position="292"/>
        <end position="312"/>
    </location>
</feature>
<sequence>MADYFYGITDKGKRREKNEDTFFTRETANKRFLIAGVIDGVGGYTGGDIAAGIARSVIIKNLETLSENVMESLRQAIITANAKIDEGKKEERSNGQMACVLTCVVADIKNNKCWYAHVGDTRIYLLRDHSLVKISKDHSVVGFLEESGRLSEEEAMRHPRRNEINKALGFEEDISTPEDFIETGESPFLPGDLLLLCSDGLTDMISSAAILKVLTAKKSLTTKAKALVDAANEAGGNDNITAVLIENNNWPKEKPEPVIVERKKNEAAAPASTNGTTPVPETKPAKKKGRGLIAFLILLFIGLAAVSLTVAFHRNKKPVVSHEIRAQTLKKKSEQLLQLIAKVNDSSKSITLPKGQKISDMNEPLLIKKDSFYLAGNGAVLIADSSYNGPAFIINTTAKHIVLDSLIFENFDVGIVVQKNNITFRHVRFVNCRVPVQYLLSFPDSVVSGRFKDSIFITLSKPK</sequence>
<keyword evidence="2" id="KW-0812">Transmembrane</keyword>
<evidence type="ECO:0000313" key="4">
    <source>
        <dbReference type="EMBL" id="KAA9042161.1"/>
    </source>
</evidence>
<dbReference type="EMBL" id="VYQF01000001">
    <property type="protein sequence ID" value="KAA9042161.1"/>
    <property type="molecule type" value="Genomic_DNA"/>
</dbReference>
<reference evidence="4 5" key="1">
    <citation type="submission" date="2019-09" db="EMBL/GenBank/DDBJ databases">
        <title>Draft genome sequence of Ginsengibacter sp. BR5-29.</title>
        <authorList>
            <person name="Im W.-T."/>
        </authorList>
    </citation>
    <scope>NUCLEOTIDE SEQUENCE [LARGE SCALE GENOMIC DNA]</scope>
    <source>
        <strain evidence="4 5">BR5-29</strain>
    </source>
</reference>
<dbReference type="PANTHER" id="PTHR47992">
    <property type="entry name" value="PROTEIN PHOSPHATASE"/>
    <property type="match status" value="1"/>
</dbReference>
<dbReference type="Proteomes" id="UP000326903">
    <property type="component" value="Unassembled WGS sequence"/>
</dbReference>
<feature type="domain" description="PPM-type phosphatase" evidence="3">
    <location>
        <begin position="5"/>
        <end position="247"/>
    </location>
</feature>
<dbReference type="SMART" id="SM00332">
    <property type="entry name" value="PP2Cc"/>
    <property type="match status" value="1"/>
</dbReference>
<keyword evidence="2" id="KW-0472">Membrane</keyword>
<dbReference type="SUPFAM" id="SSF81606">
    <property type="entry name" value="PP2C-like"/>
    <property type="match status" value="1"/>
</dbReference>
<dbReference type="SUPFAM" id="SSF51126">
    <property type="entry name" value="Pectin lyase-like"/>
    <property type="match status" value="1"/>
</dbReference>
<feature type="region of interest" description="Disordered" evidence="1">
    <location>
        <begin position="265"/>
        <end position="284"/>
    </location>
</feature>
<dbReference type="CDD" id="cd00143">
    <property type="entry name" value="PP2Cc"/>
    <property type="match status" value="1"/>
</dbReference>
<keyword evidence="2" id="KW-1133">Transmembrane helix</keyword>
<dbReference type="SMART" id="SM00331">
    <property type="entry name" value="PP2C_SIG"/>
    <property type="match status" value="1"/>
</dbReference>
<dbReference type="RefSeq" id="WP_150414290.1">
    <property type="nucleotide sequence ID" value="NZ_VYQF01000001.1"/>
</dbReference>
<dbReference type="InterPro" id="IPR011050">
    <property type="entry name" value="Pectin_lyase_fold/virulence"/>
</dbReference>
<dbReference type="InterPro" id="IPR036457">
    <property type="entry name" value="PPM-type-like_dom_sf"/>
</dbReference>
<organism evidence="4 5">
    <name type="scientific">Ginsengibacter hankyongi</name>
    <dbReference type="NCBI Taxonomy" id="2607284"/>
    <lineage>
        <taxon>Bacteria</taxon>
        <taxon>Pseudomonadati</taxon>
        <taxon>Bacteroidota</taxon>
        <taxon>Chitinophagia</taxon>
        <taxon>Chitinophagales</taxon>
        <taxon>Chitinophagaceae</taxon>
        <taxon>Ginsengibacter</taxon>
    </lineage>
</organism>
<dbReference type="InterPro" id="IPR015655">
    <property type="entry name" value="PP2C"/>
</dbReference>
<evidence type="ECO:0000256" key="1">
    <source>
        <dbReference type="SAM" id="MobiDB-lite"/>
    </source>
</evidence>
<name>A0A5J5IN53_9BACT</name>
<accession>A0A5J5IN53</accession>
<evidence type="ECO:0000313" key="5">
    <source>
        <dbReference type="Proteomes" id="UP000326903"/>
    </source>
</evidence>
<evidence type="ECO:0000256" key="2">
    <source>
        <dbReference type="SAM" id="Phobius"/>
    </source>
</evidence>
<evidence type="ECO:0000259" key="3">
    <source>
        <dbReference type="PROSITE" id="PS51746"/>
    </source>
</evidence>
<dbReference type="InterPro" id="IPR001932">
    <property type="entry name" value="PPM-type_phosphatase-like_dom"/>
</dbReference>
<dbReference type="AlphaFoldDB" id="A0A5J5IN53"/>
<keyword evidence="5" id="KW-1185">Reference proteome</keyword>
<dbReference type="Gene3D" id="3.60.40.10">
    <property type="entry name" value="PPM-type phosphatase domain"/>
    <property type="match status" value="1"/>
</dbReference>
<gene>
    <name evidence="4" type="ORF">FW778_09140</name>
</gene>
<comment type="caution">
    <text evidence="4">The sequence shown here is derived from an EMBL/GenBank/DDBJ whole genome shotgun (WGS) entry which is preliminary data.</text>
</comment>
<proteinExistence type="predicted"/>